<organism evidence="1">
    <name type="scientific">Fagus sylvatica</name>
    <name type="common">Beechnut</name>
    <dbReference type="NCBI Taxonomy" id="28930"/>
    <lineage>
        <taxon>Eukaryota</taxon>
        <taxon>Viridiplantae</taxon>
        <taxon>Streptophyta</taxon>
        <taxon>Embryophyta</taxon>
        <taxon>Tracheophyta</taxon>
        <taxon>Spermatophyta</taxon>
        <taxon>Magnoliopsida</taxon>
        <taxon>eudicotyledons</taxon>
        <taxon>Gunneridae</taxon>
        <taxon>Pentapetalae</taxon>
        <taxon>rosids</taxon>
        <taxon>fabids</taxon>
        <taxon>Fagales</taxon>
        <taxon>Fagaceae</taxon>
        <taxon>Fagus</taxon>
    </lineage>
</organism>
<name>A0A2N9GA48_FAGSY</name>
<protein>
    <submittedName>
        <fullName evidence="1">Uncharacterized protein</fullName>
    </submittedName>
</protein>
<accession>A0A2N9GA48</accession>
<reference evidence="1" key="1">
    <citation type="submission" date="2018-02" db="EMBL/GenBank/DDBJ databases">
        <authorList>
            <person name="Cohen D.B."/>
            <person name="Kent A.D."/>
        </authorList>
    </citation>
    <scope>NUCLEOTIDE SEQUENCE</scope>
</reference>
<sequence>MGMRKPSVIGEFMVLLFLRSTFDRQKLPKHQISENPKPRPVGFFWVTIWFLSHWPSLFLSSLSLAAMAGPHMASHRPKASTATRSHSLAVGLWLIDED</sequence>
<evidence type="ECO:0000313" key="1">
    <source>
        <dbReference type="EMBL" id="SPC96452.1"/>
    </source>
</evidence>
<dbReference type="AlphaFoldDB" id="A0A2N9GA48"/>
<gene>
    <name evidence="1" type="ORF">FSB_LOCUS24334</name>
</gene>
<dbReference type="EMBL" id="OIVN01001668">
    <property type="protein sequence ID" value="SPC96452.1"/>
    <property type="molecule type" value="Genomic_DNA"/>
</dbReference>
<proteinExistence type="predicted"/>